<dbReference type="Gene3D" id="3.40.50.2300">
    <property type="match status" value="1"/>
</dbReference>
<feature type="compositionally biased region" description="Gly residues" evidence="2">
    <location>
        <begin position="132"/>
        <end position="144"/>
    </location>
</feature>
<dbReference type="InterPro" id="IPR011006">
    <property type="entry name" value="CheY-like_superfamily"/>
</dbReference>
<dbReference type="AlphaFoldDB" id="A0A832PP61"/>
<feature type="modified residue" description="4-aspartylphosphate" evidence="1">
    <location>
        <position position="64"/>
    </location>
</feature>
<evidence type="ECO:0000256" key="2">
    <source>
        <dbReference type="SAM" id="MobiDB-lite"/>
    </source>
</evidence>
<evidence type="ECO:0000259" key="3">
    <source>
        <dbReference type="PROSITE" id="PS50110"/>
    </source>
</evidence>
<dbReference type="RefSeq" id="WP_303731303.1">
    <property type="nucleotide sequence ID" value="NZ_DULP01000235.1"/>
</dbReference>
<dbReference type="GO" id="GO:0000160">
    <property type="term" value="P:phosphorelay signal transduction system"/>
    <property type="evidence" value="ECO:0007669"/>
    <property type="project" value="InterPro"/>
</dbReference>
<evidence type="ECO:0000313" key="4">
    <source>
        <dbReference type="EMBL" id="HHW35363.1"/>
    </source>
</evidence>
<feature type="region of interest" description="Disordered" evidence="2">
    <location>
        <begin position="131"/>
        <end position="154"/>
    </location>
</feature>
<evidence type="ECO:0000256" key="1">
    <source>
        <dbReference type="PROSITE-ProRule" id="PRU00169"/>
    </source>
</evidence>
<dbReference type="PROSITE" id="PS50110">
    <property type="entry name" value="RESPONSE_REGULATORY"/>
    <property type="match status" value="1"/>
</dbReference>
<protein>
    <submittedName>
        <fullName evidence="4">Response regulator</fullName>
    </submittedName>
</protein>
<dbReference type="Proteomes" id="UP000580830">
    <property type="component" value="Unassembled WGS sequence"/>
</dbReference>
<comment type="caution">
    <text evidence="4">The sequence shown here is derived from an EMBL/GenBank/DDBJ whole genome shotgun (WGS) entry which is preliminary data.</text>
</comment>
<evidence type="ECO:0000313" key="5">
    <source>
        <dbReference type="Proteomes" id="UP000580830"/>
    </source>
</evidence>
<organism evidence="4 5">
    <name type="scientific">Paracoccus solventivorans</name>
    <dbReference type="NCBI Taxonomy" id="53463"/>
    <lineage>
        <taxon>Bacteria</taxon>
        <taxon>Pseudomonadati</taxon>
        <taxon>Pseudomonadota</taxon>
        <taxon>Alphaproteobacteria</taxon>
        <taxon>Rhodobacterales</taxon>
        <taxon>Paracoccaceae</taxon>
        <taxon>Paracoccus</taxon>
    </lineage>
</organism>
<gene>
    <name evidence="4" type="ORF">GXX24_14680</name>
</gene>
<accession>A0A832PP61</accession>
<keyword evidence="1" id="KW-0597">Phosphoprotein</keyword>
<dbReference type="InterPro" id="IPR001789">
    <property type="entry name" value="Sig_transdc_resp-reg_receiver"/>
</dbReference>
<name>A0A832PP61_9RHOB</name>
<dbReference type="SUPFAM" id="SSF52172">
    <property type="entry name" value="CheY-like"/>
    <property type="match status" value="1"/>
</dbReference>
<sequence>MGRAPDSRLQDCAVMVVEDEFFQADDLASALGRAGARLVGPFATVEAALAALERGEHVDAAILDTNLRGAAVTPVIAALTRRDIPYALATGYDRDMLPADWREAPVFQKPFEISALLEAIAELCCRRRQAGHGKGATDGAGPPGRGTVSAPRFM</sequence>
<dbReference type="EMBL" id="DULP01000235">
    <property type="protein sequence ID" value="HHW35363.1"/>
    <property type="molecule type" value="Genomic_DNA"/>
</dbReference>
<proteinExistence type="predicted"/>
<reference evidence="4 5" key="1">
    <citation type="journal article" date="2020" name="Biotechnol. Biofuels">
        <title>New insights from the biogas microbiome by comprehensive genome-resolved metagenomics of nearly 1600 species originating from multiple anaerobic digesters.</title>
        <authorList>
            <person name="Campanaro S."/>
            <person name="Treu L."/>
            <person name="Rodriguez-R L.M."/>
            <person name="Kovalovszki A."/>
            <person name="Ziels R.M."/>
            <person name="Maus I."/>
            <person name="Zhu X."/>
            <person name="Kougias P.G."/>
            <person name="Basile A."/>
            <person name="Luo G."/>
            <person name="Schluter A."/>
            <person name="Konstantinidis K.T."/>
            <person name="Angelidaki I."/>
        </authorList>
    </citation>
    <scope>NUCLEOTIDE SEQUENCE [LARGE SCALE GENOMIC DNA]</scope>
    <source>
        <strain evidence="4">AS04akNAM_125</strain>
    </source>
</reference>
<feature type="domain" description="Response regulatory" evidence="3">
    <location>
        <begin position="13"/>
        <end position="124"/>
    </location>
</feature>